<feature type="domain" description="ABC transporter" evidence="10">
    <location>
        <begin position="44"/>
        <end position="290"/>
    </location>
</feature>
<dbReference type="Pfam" id="PF00005">
    <property type="entry name" value="ABC_tran"/>
    <property type="match status" value="1"/>
</dbReference>
<dbReference type="GO" id="GO:0016887">
    <property type="term" value="F:ATP hydrolysis activity"/>
    <property type="evidence" value="ECO:0007669"/>
    <property type="project" value="InterPro"/>
</dbReference>
<gene>
    <name evidence="11" type="ORF">C361_02292</name>
</gene>
<dbReference type="PROSITE" id="PS00211">
    <property type="entry name" value="ABC_TRANSPORTER_1"/>
    <property type="match status" value="1"/>
</dbReference>
<comment type="caution">
    <text evidence="11">The sequence shown here is derived from an EMBL/GenBank/DDBJ whole genome shotgun (WGS) entry which is preliminary data.</text>
</comment>
<dbReference type="EMBL" id="AMKT01000032">
    <property type="protein sequence ID" value="OXG24438.1"/>
    <property type="molecule type" value="Genomic_DNA"/>
</dbReference>
<proteinExistence type="inferred from homology"/>
<dbReference type="InterPro" id="IPR013525">
    <property type="entry name" value="ABC2_TM"/>
</dbReference>
<dbReference type="Proteomes" id="UP000199727">
    <property type="component" value="Unassembled WGS sequence"/>
</dbReference>
<evidence type="ECO:0000256" key="9">
    <source>
        <dbReference type="SAM" id="Phobius"/>
    </source>
</evidence>
<dbReference type="GO" id="GO:0016020">
    <property type="term" value="C:membrane"/>
    <property type="evidence" value="ECO:0007669"/>
    <property type="project" value="UniProtKB-SubCell"/>
</dbReference>
<dbReference type="InterPro" id="IPR003439">
    <property type="entry name" value="ABC_transporter-like_ATP-bd"/>
</dbReference>
<protein>
    <submittedName>
        <fullName evidence="11">ABC transporter family protein</fullName>
    </submittedName>
</protein>
<evidence type="ECO:0000313" key="11">
    <source>
        <dbReference type="EMBL" id="OXG24438.1"/>
    </source>
</evidence>
<keyword evidence="7 9" id="KW-1133">Transmembrane helix</keyword>
<evidence type="ECO:0000256" key="8">
    <source>
        <dbReference type="ARBA" id="ARBA00023136"/>
    </source>
</evidence>
<evidence type="ECO:0000256" key="5">
    <source>
        <dbReference type="ARBA" id="ARBA00022741"/>
    </source>
</evidence>
<comment type="similarity">
    <text evidence="2">Belongs to the ABC transporter superfamily. ABCG family. Eye pigment precursor importer (TC 3.A.1.204) subfamily.</text>
</comment>
<evidence type="ECO:0000256" key="2">
    <source>
        <dbReference type="ARBA" id="ARBA00005814"/>
    </source>
</evidence>
<evidence type="ECO:0000256" key="3">
    <source>
        <dbReference type="ARBA" id="ARBA00022448"/>
    </source>
</evidence>
<dbReference type="InterPro" id="IPR027417">
    <property type="entry name" value="P-loop_NTPase"/>
</dbReference>
<reference evidence="11 12" key="1">
    <citation type="submission" date="2017-06" db="EMBL/GenBank/DDBJ databases">
        <title>Global population genomics of the pathogenic fungus Cryptococcus neoformans var. grubii.</title>
        <authorList>
            <person name="Cuomo C."/>
            <person name="Litvintseva A."/>
            <person name="Chen Y."/>
            <person name="Young S."/>
            <person name="Zeng Q."/>
            <person name="Chapman S."/>
            <person name="Gujja S."/>
            <person name="Saif S."/>
            <person name="Birren B."/>
        </authorList>
    </citation>
    <scope>NUCLEOTIDE SEQUENCE [LARGE SCALE GENOMIC DNA]</scope>
    <source>
        <strain evidence="11 12">Tu259-1</strain>
    </source>
</reference>
<feature type="transmembrane region" description="Helical" evidence="9">
    <location>
        <begin position="402"/>
        <end position="425"/>
    </location>
</feature>
<dbReference type="SUPFAM" id="SSF52540">
    <property type="entry name" value="P-loop containing nucleoside triphosphate hydrolases"/>
    <property type="match status" value="1"/>
</dbReference>
<evidence type="ECO:0000259" key="10">
    <source>
        <dbReference type="PROSITE" id="PS50893"/>
    </source>
</evidence>
<accession>A0A854QHU9</accession>
<dbReference type="GO" id="GO:0140359">
    <property type="term" value="F:ABC-type transporter activity"/>
    <property type="evidence" value="ECO:0007669"/>
    <property type="project" value="InterPro"/>
</dbReference>
<keyword evidence="3" id="KW-0813">Transport</keyword>
<dbReference type="PANTHER" id="PTHR48042:SF11">
    <property type="entry name" value="ABC TRANSPORTER G FAMILY MEMBER 11"/>
    <property type="match status" value="1"/>
</dbReference>
<dbReference type="Gene3D" id="3.40.50.300">
    <property type="entry name" value="P-loop containing nucleotide triphosphate hydrolases"/>
    <property type="match status" value="1"/>
</dbReference>
<name>A0A854QHU9_CRYNE</name>
<feature type="transmembrane region" description="Helical" evidence="9">
    <location>
        <begin position="446"/>
        <end position="469"/>
    </location>
</feature>
<feature type="transmembrane region" description="Helical" evidence="9">
    <location>
        <begin position="481"/>
        <end position="502"/>
    </location>
</feature>
<evidence type="ECO:0000256" key="7">
    <source>
        <dbReference type="ARBA" id="ARBA00022989"/>
    </source>
</evidence>
<evidence type="ECO:0000256" key="1">
    <source>
        <dbReference type="ARBA" id="ARBA00004141"/>
    </source>
</evidence>
<dbReference type="InterPro" id="IPR052215">
    <property type="entry name" value="Plant_ABCG"/>
</dbReference>
<feature type="transmembrane region" description="Helical" evidence="9">
    <location>
        <begin position="509"/>
        <end position="531"/>
    </location>
</feature>
<evidence type="ECO:0000313" key="12">
    <source>
        <dbReference type="Proteomes" id="UP000199727"/>
    </source>
</evidence>
<dbReference type="PANTHER" id="PTHR48042">
    <property type="entry name" value="ABC TRANSPORTER G FAMILY MEMBER 11"/>
    <property type="match status" value="1"/>
</dbReference>
<dbReference type="InterPro" id="IPR017871">
    <property type="entry name" value="ABC_transporter-like_CS"/>
</dbReference>
<dbReference type="Pfam" id="PF01061">
    <property type="entry name" value="ABC2_membrane"/>
    <property type="match status" value="1"/>
</dbReference>
<feature type="transmembrane region" description="Helical" evidence="9">
    <location>
        <begin position="368"/>
        <end position="390"/>
    </location>
</feature>
<feature type="transmembrane region" description="Helical" evidence="9">
    <location>
        <begin position="600"/>
        <end position="622"/>
    </location>
</feature>
<dbReference type="AlphaFoldDB" id="A0A854QHU9"/>
<dbReference type="Pfam" id="PF19055">
    <property type="entry name" value="ABC2_membrane_7"/>
    <property type="match status" value="1"/>
</dbReference>
<evidence type="ECO:0000256" key="6">
    <source>
        <dbReference type="ARBA" id="ARBA00022840"/>
    </source>
</evidence>
<dbReference type="InterPro" id="IPR043926">
    <property type="entry name" value="ABCG_dom"/>
</dbReference>
<keyword evidence="8 9" id="KW-0472">Membrane</keyword>
<dbReference type="SMART" id="SM00382">
    <property type="entry name" value="AAA"/>
    <property type="match status" value="1"/>
</dbReference>
<keyword evidence="6" id="KW-0067">ATP-binding</keyword>
<comment type="subcellular location">
    <subcellularLocation>
        <location evidence="1">Membrane</location>
        <topology evidence="1">Multi-pass membrane protein</topology>
    </subcellularLocation>
</comment>
<organism evidence="11 12">
    <name type="scientific">Cryptococcus neoformans Tu259-1</name>
    <dbReference type="NCBI Taxonomy" id="1230072"/>
    <lineage>
        <taxon>Eukaryota</taxon>
        <taxon>Fungi</taxon>
        <taxon>Dikarya</taxon>
        <taxon>Basidiomycota</taxon>
        <taxon>Agaricomycotina</taxon>
        <taxon>Tremellomycetes</taxon>
        <taxon>Tremellales</taxon>
        <taxon>Cryptococcaceae</taxon>
        <taxon>Cryptococcus</taxon>
        <taxon>Cryptococcus neoformans species complex</taxon>
    </lineage>
</organism>
<dbReference type="GO" id="GO:0005524">
    <property type="term" value="F:ATP binding"/>
    <property type="evidence" value="ECO:0007669"/>
    <property type="project" value="UniProtKB-KW"/>
</dbReference>
<dbReference type="InterPro" id="IPR003593">
    <property type="entry name" value="AAA+_ATPase"/>
</dbReference>
<keyword evidence="5" id="KW-0547">Nucleotide-binding</keyword>
<dbReference type="PROSITE" id="PS50893">
    <property type="entry name" value="ABC_TRANSPORTER_2"/>
    <property type="match status" value="1"/>
</dbReference>
<keyword evidence="4 9" id="KW-0812">Transmembrane</keyword>
<sequence length="626" mass="69478">MSAIAIDPSYVEAGKCLDITGLYNDSVSSFHWRGITATMPASGSKAEKTLLAAVSGEAHAGERIPDDTMLTAGELVAIMGPSGSGKTTLLNRLAHRAMPPKAKLAGDVFINDVHATISDIRRTSCYVEQQDHHIGSITTAETLAFAAKFGLDEPIGKAELRQRVDMLLSSFGLKDQKNMIIGTPIQKGLSGGQKRRVSVASQLITSPKILFLDEPTSGLDSVASFEIVSYLKTVARKYKLLVIASIHQPSTKTFNVFDQIFLLAKGRLCYGGPRSELSTYFASIGLEMPAQTNPAEWILEIVDTDFAKDQVEGLQRLERITNAWASDQKLSDVIPAKGLAHSTRSRRTSFMLPFHLFHRNFIKSYRDLIAYWIRVGMYTCLAILMGTSWLRLGYSQDDINARITAIFFSGAFLSFMAVAYIPAYIEDQETFFKERANGLYGPLSFLVANFLIGIPYLFIIVISFSVISYWMVGLWPTATGFWTFVGFLFLDLLAAESLVVFVASLVPNFIVALALVAFANGLWMVTNGFLIPETILNVFWRSWVTKIDYQNWAFRAMMWNEFHQQTFNCGRLGCSFPSLDGRNISGTSVLEYYGYTGGQLGAYAGYMIAIVMGYRLLAWLTLTLRK</sequence>
<evidence type="ECO:0000256" key="4">
    <source>
        <dbReference type="ARBA" id="ARBA00022692"/>
    </source>
</evidence>